<name>A0A7G2IQ23_CITFR</name>
<evidence type="ECO:0000313" key="2">
    <source>
        <dbReference type="Proteomes" id="UP000019194"/>
    </source>
</evidence>
<comment type="caution">
    <text evidence="1">The sequence shown here is derived from an EMBL/GenBank/DDBJ whole genome shotgun (WGS) entry which is preliminary data.</text>
</comment>
<dbReference type="Proteomes" id="UP000019194">
    <property type="component" value="Unassembled WGS sequence"/>
</dbReference>
<protein>
    <submittedName>
        <fullName evidence="1">Uncharacterized protein</fullName>
    </submittedName>
</protein>
<dbReference type="AlphaFoldDB" id="A0A7G2IQ23"/>
<reference evidence="1 2" key="1">
    <citation type="submission" date="2013-10" db="EMBL/GenBank/DDBJ databases">
        <title>Antibiotic resistance diversity of beta-lactamase producers in the General Hospital Vienna.</title>
        <authorList>
            <person name="Barisic I."/>
            <person name="Mitteregger D."/>
            <person name="Hirschl A.M."/>
            <person name="Noehammer C."/>
            <person name="Wiesinger-Mayr H."/>
        </authorList>
    </citation>
    <scope>NUCLEOTIDE SEQUENCE [LARGE SCALE GENOMIC DNA]</scope>
    <source>
        <strain evidence="1 2">ISC11</strain>
    </source>
</reference>
<evidence type="ECO:0000313" key="1">
    <source>
        <dbReference type="EMBL" id="CDL38461.1"/>
    </source>
</evidence>
<sequence length="37" mass="4126">MMTKSKAFQGMNLYTVSQTMLPSRAAIFLNSLTSVEK</sequence>
<accession>A0A7G2IQ23</accession>
<organism evidence="1 2">
    <name type="scientific">Citrobacter freundii</name>
    <dbReference type="NCBI Taxonomy" id="546"/>
    <lineage>
        <taxon>Bacteria</taxon>
        <taxon>Pseudomonadati</taxon>
        <taxon>Pseudomonadota</taxon>
        <taxon>Gammaproteobacteria</taxon>
        <taxon>Enterobacterales</taxon>
        <taxon>Enterobacteriaceae</taxon>
        <taxon>Citrobacter</taxon>
        <taxon>Citrobacter freundii complex</taxon>
    </lineage>
</organism>
<dbReference type="EMBL" id="CBWP010000041">
    <property type="protein sequence ID" value="CDL38461.1"/>
    <property type="molecule type" value="Genomic_DNA"/>
</dbReference>
<proteinExistence type="predicted"/>